<protein>
    <submittedName>
        <fullName evidence="1">Glycosyltransferase involved in cell wall bisynthesis</fullName>
    </submittedName>
</protein>
<dbReference type="SUPFAM" id="SSF53756">
    <property type="entry name" value="UDP-Glycosyltransferase/glycogen phosphorylase"/>
    <property type="match status" value="1"/>
</dbReference>
<proteinExistence type="predicted"/>
<gene>
    <name evidence="1" type="ORF">SAMN05660648_01079</name>
</gene>
<sequence>MRVLLVNSTYNIGSTGKLIYNFYNYLIKNGHEVSVITGCANEDKPNDVYVVCSKIESKFNNLLGRITGLNDCFAINSTRKAEKIIHDLKPDVVFLGNIHGHYINVYRLYRAIKNKSIPIIQMMWDEFAMTGSCAYPYDCEKYYTTCSNCPRIHDYPKSLFFDTSQYHQEMKRRAYIYDKLAFVGIPYTVERAKNSYLLKGKRLFALDEAVDQIGRYYPRNVEILRNDLGISEQDKVIVNVCVYPESRKGGQYYLELARKCEDMTNLKFIHVGFMGDESECPSNYIPIGFVEDQDMMPFYYSIGDLFVCTSLAETQPNAVLEALSCGTRICGFNTAGVPSCAEYPFGQFVEIGDIETIVDIIIKTPKKTNDTIVQTRRYAETRFSSIDYNDKLLHIAEDMVMG</sequence>
<name>A0A1H3WRJ8_SELRU</name>
<dbReference type="EMBL" id="FNQG01000004">
    <property type="protein sequence ID" value="SDZ88974.1"/>
    <property type="molecule type" value="Genomic_DNA"/>
</dbReference>
<reference evidence="1 2" key="1">
    <citation type="submission" date="2016-10" db="EMBL/GenBank/DDBJ databases">
        <authorList>
            <person name="de Groot N.N."/>
        </authorList>
    </citation>
    <scope>NUCLEOTIDE SEQUENCE [LARGE SCALE GENOMIC DNA]</scope>
    <source>
        <strain evidence="1 2">DSM 2872</strain>
    </source>
</reference>
<organism evidence="1 2">
    <name type="scientific">Selenomonas ruminantium</name>
    <dbReference type="NCBI Taxonomy" id="971"/>
    <lineage>
        <taxon>Bacteria</taxon>
        <taxon>Bacillati</taxon>
        <taxon>Bacillota</taxon>
        <taxon>Negativicutes</taxon>
        <taxon>Selenomonadales</taxon>
        <taxon>Selenomonadaceae</taxon>
        <taxon>Selenomonas</taxon>
    </lineage>
</organism>
<evidence type="ECO:0000313" key="2">
    <source>
        <dbReference type="Proteomes" id="UP000183469"/>
    </source>
</evidence>
<dbReference type="Pfam" id="PF13692">
    <property type="entry name" value="Glyco_trans_1_4"/>
    <property type="match status" value="1"/>
</dbReference>
<dbReference type="PANTHER" id="PTHR12526:SF637">
    <property type="entry name" value="GLYCOSYLTRANSFERASE EPSF-RELATED"/>
    <property type="match status" value="1"/>
</dbReference>
<dbReference type="AlphaFoldDB" id="A0A1H3WRJ8"/>
<dbReference type="PANTHER" id="PTHR12526">
    <property type="entry name" value="GLYCOSYLTRANSFERASE"/>
    <property type="match status" value="1"/>
</dbReference>
<dbReference type="Proteomes" id="UP000183469">
    <property type="component" value="Unassembled WGS sequence"/>
</dbReference>
<dbReference type="RefSeq" id="WP_074671450.1">
    <property type="nucleotide sequence ID" value="NZ_FNQG01000004.1"/>
</dbReference>
<keyword evidence="1" id="KW-0808">Transferase</keyword>
<evidence type="ECO:0000313" key="1">
    <source>
        <dbReference type="EMBL" id="SDZ88974.1"/>
    </source>
</evidence>
<dbReference type="GO" id="GO:0016740">
    <property type="term" value="F:transferase activity"/>
    <property type="evidence" value="ECO:0007669"/>
    <property type="project" value="UniProtKB-KW"/>
</dbReference>
<accession>A0A1H3WRJ8</accession>
<dbReference type="Gene3D" id="3.40.50.2000">
    <property type="entry name" value="Glycogen Phosphorylase B"/>
    <property type="match status" value="2"/>
</dbReference>